<dbReference type="InterPro" id="IPR011576">
    <property type="entry name" value="Pyridox_Oxase_N"/>
</dbReference>
<proteinExistence type="predicted"/>
<name>A0A543PNU9_9MICO</name>
<protein>
    <recommendedName>
        <fullName evidence="2">Pyridoxamine 5'-phosphate oxidase N-terminal domain-containing protein</fullName>
    </recommendedName>
</protein>
<gene>
    <name evidence="3" type="ORF">FHX52_2430</name>
</gene>
<dbReference type="RefSeq" id="WP_141822339.1">
    <property type="nucleotide sequence ID" value="NZ_BAAAQC010000010.1"/>
</dbReference>
<feature type="domain" description="Pyridoxamine 5'-phosphate oxidase N-terminal" evidence="2">
    <location>
        <begin position="11"/>
        <end position="131"/>
    </location>
</feature>
<dbReference type="InterPro" id="IPR012349">
    <property type="entry name" value="Split_barrel_FMN-bd"/>
</dbReference>
<dbReference type="NCBIfam" id="TIGR03666">
    <property type="entry name" value="Rv2061_F420"/>
    <property type="match status" value="1"/>
</dbReference>
<comment type="caution">
    <text evidence="3">The sequence shown here is derived from an EMBL/GenBank/DDBJ whole genome shotgun (WGS) entry which is preliminary data.</text>
</comment>
<evidence type="ECO:0000313" key="4">
    <source>
        <dbReference type="Proteomes" id="UP000320085"/>
    </source>
</evidence>
<accession>A0A543PNU9</accession>
<sequence length="133" mass="14503">MARTPVLADLGHERFVSLTTFRRSGESVPTPVWVLPDGQALVVSTPAGAGKLKRIRNDPRVTLQPCDRRGNVDPGAPLVEGTAEIITDSAVSEAVSRRLAGKYGLEFQIFSVVEWVLKWGNSDRVVLRITPNP</sequence>
<dbReference type="GO" id="GO:0070967">
    <property type="term" value="F:coenzyme F420 binding"/>
    <property type="evidence" value="ECO:0007669"/>
    <property type="project" value="TreeGrafter"/>
</dbReference>
<dbReference type="GO" id="GO:0005829">
    <property type="term" value="C:cytosol"/>
    <property type="evidence" value="ECO:0007669"/>
    <property type="project" value="TreeGrafter"/>
</dbReference>
<keyword evidence="1" id="KW-0560">Oxidoreductase</keyword>
<dbReference type="GO" id="GO:0016627">
    <property type="term" value="F:oxidoreductase activity, acting on the CH-CH group of donors"/>
    <property type="evidence" value="ECO:0007669"/>
    <property type="project" value="TreeGrafter"/>
</dbReference>
<dbReference type="PANTHER" id="PTHR35176">
    <property type="entry name" value="HEME OXYGENASE HI_0854-RELATED"/>
    <property type="match status" value="1"/>
</dbReference>
<dbReference type="InterPro" id="IPR019965">
    <property type="entry name" value="PPOX_F420-dep_Rv2061_put"/>
</dbReference>
<dbReference type="EMBL" id="VFQF01000002">
    <property type="protein sequence ID" value="TQN45730.1"/>
    <property type="molecule type" value="Genomic_DNA"/>
</dbReference>
<evidence type="ECO:0000259" key="2">
    <source>
        <dbReference type="Pfam" id="PF01243"/>
    </source>
</evidence>
<dbReference type="Pfam" id="PF01243">
    <property type="entry name" value="PNPOx_N"/>
    <property type="match status" value="1"/>
</dbReference>
<dbReference type="SUPFAM" id="SSF50475">
    <property type="entry name" value="FMN-binding split barrel"/>
    <property type="match status" value="1"/>
</dbReference>
<organism evidence="3 4">
    <name type="scientific">Humibacillus xanthopallidus</name>
    <dbReference type="NCBI Taxonomy" id="412689"/>
    <lineage>
        <taxon>Bacteria</taxon>
        <taxon>Bacillati</taxon>
        <taxon>Actinomycetota</taxon>
        <taxon>Actinomycetes</taxon>
        <taxon>Micrococcales</taxon>
        <taxon>Intrasporangiaceae</taxon>
        <taxon>Humibacillus</taxon>
    </lineage>
</organism>
<reference evidence="3 4" key="1">
    <citation type="submission" date="2019-06" db="EMBL/GenBank/DDBJ databases">
        <title>Sequencing the genomes of 1000 actinobacteria strains.</title>
        <authorList>
            <person name="Klenk H.-P."/>
        </authorList>
    </citation>
    <scope>NUCLEOTIDE SEQUENCE [LARGE SCALE GENOMIC DNA]</scope>
    <source>
        <strain evidence="3 4">DSM 21776</strain>
    </source>
</reference>
<evidence type="ECO:0000313" key="3">
    <source>
        <dbReference type="EMBL" id="TQN45730.1"/>
    </source>
</evidence>
<dbReference type="Proteomes" id="UP000320085">
    <property type="component" value="Unassembled WGS sequence"/>
</dbReference>
<dbReference type="PANTHER" id="PTHR35176:SF11">
    <property type="entry name" value="PYRIDOXAMINE 5'-PHOSPHATE OXIDASE FAMILY PROTEIN"/>
    <property type="match status" value="1"/>
</dbReference>
<dbReference type="AlphaFoldDB" id="A0A543PNU9"/>
<dbReference type="InterPro" id="IPR052019">
    <property type="entry name" value="F420H2_bilvrd_red/Heme_oxyg"/>
</dbReference>
<dbReference type="OrthoDB" id="5738083at2"/>
<dbReference type="Gene3D" id="2.30.110.10">
    <property type="entry name" value="Electron Transport, Fmn-binding Protein, Chain A"/>
    <property type="match status" value="1"/>
</dbReference>
<evidence type="ECO:0000256" key="1">
    <source>
        <dbReference type="ARBA" id="ARBA00023002"/>
    </source>
</evidence>